<dbReference type="PRINTS" id="PR00036">
    <property type="entry name" value="HTHLACI"/>
</dbReference>
<keyword evidence="1" id="KW-0805">Transcription regulation</keyword>
<evidence type="ECO:0000256" key="3">
    <source>
        <dbReference type="ARBA" id="ARBA00023163"/>
    </source>
</evidence>
<dbReference type="STRING" id="1123062.SAMN02745775_101163"/>
<proteinExistence type="predicted"/>
<dbReference type="CDD" id="cd06267">
    <property type="entry name" value="PBP1_LacI_sugar_binding-like"/>
    <property type="match status" value="1"/>
</dbReference>
<keyword evidence="6" id="KW-1185">Reference proteome</keyword>
<evidence type="ECO:0000313" key="6">
    <source>
        <dbReference type="Proteomes" id="UP000199473"/>
    </source>
</evidence>
<dbReference type="PROSITE" id="PS50932">
    <property type="entry name" value="HTH_LACI_2"/>
    <property type="match status" value="1"/>
</dbReference>
<dbReference type="Pfam" id="PF00356">
    <property type="entry name" value="LacI"/>
    <property type="match status" value="1"/>
</dbReference>
<organism evidence="5 6">
    <name type="scientific">Falsiroseomonas stagni DSM 19981</name>
    <dbReference type="NCBI Taxonomy" id="1123062"/>
    <lineage>
        <taxon>Bacteria</taxon>
        <taxon>Pseudomonadati</taxon>
        <taxon>Pseudomonadota</taxon>
        <taxon>Alphaproteobacteria</taxon>
        <taxon>Acetobacterales</taxon>
        <taxon>Roseomonadaceae</taxon>
        <taxon>Falsiroseomonas</taxon>
    </lineage>
</organism>
<evidence type="ECO:0000313" key="5">
    <source>
        <dbReference type="EMBL" id="SFK17017.1"/>
    </source>
</evidence>
<feature type="domain" description="HTH lacI-type" evidence="4">
    <location>
        <begin position="20"/>
        <end position="76"/>
    </location>
</feature>
<accession>A0A1I3XC16</accession>
<sequence>MPDSRLPGDPAPPLPPPGRATIADVARAAGVHASTVSRALNPATRGMVTEAVALRVAQAAERLGWRPSALAAGLRTRKSRTIGILVPDLVNPIFPPIVRAAETLLAAQGYATLVANTDNDPAREEMLISRMAEHLVDGLMLASAAEGTRAIELCARWSIPAVLINRRLPGVATSAVTNDDRHGIGLAVGHLVALGHRRIAHLAGPPGVSTAIDRREGFFEALRAAGLEPAAVVDASGYTRAAGQVAMQALLAGPSLTMPAFTAVVVANDMLCLGVYDVLQGCGLLAGADLSVTGFNDMPFVDLIDPPLTTIRIQHAAMGREAAEALLAEIAEPATPRRDTRLTPELIIRASTRAAKQES</sequence>
<dbReference type="GO" id="GO:0000976">
    <property type="term" value="F:transcription cis-regulatory region binding"/>
    <property type="evidence" value="ECO:0007669"/>
    <property type="project" value="TreeGrafter"/>
</dbReference>
<dbReference type="SUPFAM" id="SSF53822">
    <property type="entry name" value="Periplasmic binding protein-like I"/>
    <property type="match status" value="1"/>
</dbReference>
<reference evidence="5 6" key="1">
    <citation type="submission" date="2016-10" db="EMBL/GenBank/DDBJ databases">
        <authorList>
            <person name="de Groot N.N."/>
        </authorList>
    </citation>
    <scope>NUCLEOTIDE SEQUENCE [LARGE SCALE GENOMIC DNA]</scope>
    <source>
        <strain evidence="5 6">DSM 19981</strain>
    </source>
</reference>
<dbReference type="GO" id="GO:0003700">
    <property type="term" value="F:DNA-binding transcription factor activity"/>
    <property type="evidence" value="ECO:0007669"/>
    <property type="project" value="TreeGrafter"/>
</dbReference>
<protein>
    <submittedName>
        <fullName evidence="5">Transcriptional regulator, LacI family</fullName>
    </submittedName>
</protein>
<dbReference type="RefSeq" id="WP_175533645.1">
    <property type="nucleotide sequence ID" value="NZ_FOSQ01000001.1"/>
</dbReference>
<dbReference type="SUPFAM" id="SSF47413">
    <property type="entry name" value="lambda repressor-like DNA-binding domains"/>
    <property type="match status" value="1"/>
</dbReference>
<keyword evidence="3" id="KW-0804">Transcription</keyword>
<name>A0A1I3XC16_9PROT</name>
<dbReference type="AlphaFoldDB" id="A0A1I3XC16"/>
<dbReference type="Proteomes" id="UP000199473">
    <property type="component" value="Unassembled WGS sequence"/>
</dbReference>
<dbReference type="EMBL" id="FOSQ01000001">
    <property type="protein sequence ID" value="SFK17017.1"/>
    <property type="molecule type" value="Genomic_DNA"/>
</dbReference>
<dbReference type="SMART" id="SM00354">
    <property type="entry name" value="HTH_LACI"/>
    <property type="match status" value="1"/>
</dbReference>
<evidence type="ECO:0000259" key="4">
    <source>
        <dbReference type="PROSITE" id="PS50932"/>
    </source>
</evidence>
<dbReference type="InterPro" id="IPR046335">
    <property type="entry name" value="LacI/GalR-like_sensor"/>
</dbReference>
<dbReference type="CDD" id="cd01392">
    <property type="entry name" value="HTH_LacI"/>
    <property type="match status" value="1"/>
</dbReference>
<keyword evidence="2" id="KW-0238">DNA-binding</keyword>
<gene>
    <name evidence="5" type="ORF">SAMN02745775_101163</name>
</gene>
<dbReference type="PANTHER" id="PTHR30146">
    <property type="entry name" value="LACI-RELATED TRANSCRIPTIONAL REPRESSOR"/>
    <property type="match status" value="1"/>
</dbReference>
<dbReference type="InterPro" id="IPR010982">
    <property type="entry name" value="Lambda_DNA-bd_dom_sf"/>
</dbReference>
<dbReference type="Gene3D" id="3.40.50.2300">
    <property type="match status" value="2"/>
</dbReference>
<evidence type="ECO:0000256" key="2">
    <source>
        <dbReference type="ARBA" id="ARBA00023125"/>
    </source>
</evidence>
<dbReference type="InterPro" id="IPR028082">
    <property type="entry name" value="Peripla_BP_I"/>
</dbReference>
<dbReference type="Pfam" id="PF13377">
    <property type="entry name" value="Peripla_BP_3"/>
    <property type="match status" value="1"/>
</dbReference>
<evidence type="ECO:0000256" key="1">
    <source>
        <dbReference type="ARBA" id="ARBA00023015"/>
    </source>
</evidence>
<dbReference type="InterPro" id="IPR000843">
    <property type="entry name" value="HTH_LacI"/>
</dbReference>
<dbReference type="PANTHER" id="PTHR30146:SF109">
    <property type="entry name" value="HTH-TYPE TRANSCRIPTIONAL REGULATOR GALS"/>
    <property type="match status" value="1"/>
</dbReference>
<dbReference type="Gene3D" id="1.10.260.40">
    <property type="entry name" value="lambda repressor-like DNA-binding domains"/>
    <property type="match status" value="1"/>
</dbReference>